<evidence type="ECO:0000256" key="1">
    <source>
        <dbReference type="SAM" id="SignalP"/>
    </source>
</evidence>
<evidence type="ECO:0008006" key="4">
    <source>
        <dbReference type="Google" id="ProtNLM"/>
    </source>
</evidence>
<evidence type="ECO:0000313" key="2">
    <source>
        <dbReference type="EMBL" id="ANG61254.1"/>
    </source>
</evidence>
<dbReference type="AlphaFoldDB" id="A0A1A9ESW3"/>
<name>A0A1A9ESW3_9GAMM</name>
<dbReference type="Proteomes" id="UP000078070">
    <property type="component" value="Chromosome"/>
</dbReference>
<feature type="signal peptide" evidence="1">
    <location>
        <begin position="1"/>
        <end position="23"/>
    </location>
</feature>
<gene>
    <name evidence="2" type="ORF">A8C75_01440</name>
</gene>
<dbReference type="InterPro" id="IPR036374">
    <property type="entry name" value="OxRdtase_Mopterin-bd_sf"/>
</dbReference>
<feature type="chain" id="PRO_5008386415" description="Oxidoreductase molybdopterin-binding domain-containing protein" evidence="1">
    <location>
        <begin position="24"/>
        <end position="168"/>
    </location>
</feature>
<dbReference type="SUPFAM" id="SSF56524">
    <property type="entry name" value="Oxidoreductase molybdopterin-binding domain"/>
    <property type="match status" value="1"/>
</dbReference>
<dbReference type="EMBL" id="CP015839">
    <property type="protein sequence ID" value="ANG61254.1"/>
    <property type="molecule type" value="Genomic_DNA"/>
</dbReference>
<dbReference type="OrthoDB" id="9798763at2"/>
<evidence type="ECO:0000313" key="3">
    <source>
        <dbReference type="Proteomes" id="UP000078070"/>
    </source>
</evidence>
<organism evidence="2 3">
    <name type="scientific">Marinobacterium aestuarii</name>
    <dbReference type="NCBI Taxonomy" id="1821621"/>
    <lineage>
        <taxon>Bacteria</taxon>
        <taxon>Pseudomonadati</taxon>
        <taxon>Pseudomonadota</taxon>
        <taxon>Gammaproteobacteria</taxon>
        <taxon>Oceanospirillales</taxon>
        <taxon>Oceanospirillaceae</taxon>
        <taxon>Marinobacterium</taxon>
    </lineage>
</organism>
<sequence length="168" mass="18892">MPAFCRLIVSLSLLFFTALPSHADEAVNVDKPILTLSGAISHTNSDSGYAFDMAMLEQLPQYSFTTSTPWFPEPHKFSGPLMRDILAKVGAQGDTLTAIALNDYKVSIPMDNSTRFNLIVATHKDDKRMSVRDKGPLFVLYPFDNESETQSQVYYDRSIWQLKAIHIE</sequence>
<keyword evidence="1" id="KW-0732">Signal</keyword>
<proteinExistence type="predicted"/>
<keyword evidence="3" id="KW-1185">Reference proteome</keyword>
<reference evidence="3" key="1">
    <citation type="submission" date="2016-05" db="EMBL/GenBank/DDBJ databases">
        <authorList>
            <person name="Baek K."/>
            <person name="Yang S.-J."/>
        </authorList>
    </citation>
    <scope>NUCLEOTIDE SEQUENCE [LARGE SCALE GENOMIC DNA]</scope>
    <source>
        <strain evidence="3">ST58-10</strain>
    </source>
</reference>
<dbReference type="KEGG" id="mars:A8C75_01440"/>
<protein>
    <recommendedName>
        <fullName evidence="4">Oxidoreductase molybdopterin-binding domain-containing protein</fullName>
    </recommendedName>
</protein>
<accession>A0A1A9ESW3</accession>
<reference evidence="2 3" key="2">
    <citation type="journal article" date="2018" name="Int. J. Syst. Evol. Microbiol.">
        <title>Marinobacterium aestuarii sp. nov., a benzene-degrading marine bacterium isolated from estuary sediment.</title>
        <authorList>
            <person name="Bae S.S."/>
            <person name="Jung J."/>
            <person name="Chung D."/>
            <person name="Baek K."/>
        </authorList>
    </citation>
    <scope>NUCLEOTIDE SEQUENCE [LARGE SCALE GENOMIC DNA]</scope>
    <source>
        <strain evidence="2 3">ST58-10</strain>
    </source>
</reference>